<protein>
    <submittedName>
        <fullName evidence="3">Type II secretion system protein GspG</fullName>
    </submittedName>
</protein>
<sequence length="132" mass="14919">MKKFDFIIIPIIIVSTIALFTLILQEIFPMHYHAQKRTTAAKTQLKEWGNVLKLYKMKQGVYPNALKTLTIPNKSGDTFIDAIPIDPWGYEYSYTKKNGKFEIVCFGADGIPGGTGENSDIKYSELHKKSGE</sequence>
<dbReference type="AlphaFoldDB" id="A0A5S9F158"/>
<evidence type="ECO:0000313" key="4">
    <source>
        <dbReference type="Proteomes" id="UP000326354"/>
    </source>
</evidence>
<gene>
    <name evidence="3" type="ORF">UABAM_00092</name>
</gene>
<evidence type="ECO:0000259" key="2">
    <source>
        <dbReference type="Pfam" id="PF08334"/>
    </source>
</evidence>
<keyword evidence="1" id="KW-0812">Transmembrane</keyword>
<dbReference type="Pfam" id="PF08334">
    <property type="entry name" value="T2SSG"/>
    <property type="match status" value="1"/>
</dbReference>
<dbReference type="Gene3D" id="3.30.700.10">
    <property type="entry name" value="Glycoprotein, Type 4 Pilin"/>
    <property type="match status" value="1"/>
</dbReference>
<dbReference type="EMBL" id="AP019860">
    <property type="protein sequence ID" value="BBM81753.1"/>
    <property type="molecule type" value="Genomic_DNA"/>
</dbReference>
<feature type="transmembrane region" description="Helical" evidence="1">
    <location>
        <begin position="6"/>
        <end position="28"/>
    </location>
</feature>
<dbReference type="RefSeq" id="WP_173013050.1">
    <property type="nucleotide sequence ID" value="NZ_AP019860.1"/>
</dbReference>
<keyword evidence="4" id="KW-1185">Reference proteome</keyword>
<dbReference type="InterPro" id="IPR045584">
    <property type="entry name" value="Pilin-like"/>
</dbReference>
<accession>A0A5S9F158</accession>
<dbReference type="InterPro" id="IPR013545">
    <property type="entry name" value="T2SS_protein-GspG_C"/>
</dbReference>
<dbReference type="Proteomes" id="UP000326354">
    <property type="component" value="Chromosome"/>
</dbReference>
<name>A0A5S9F158_UABAM</name>
<dbReference type="SUPFAM" id="SSF54523">
    <property type="entry name" value="Pili subunits"/>
    <property type="match status" value="1"/>
</dbReference>
<organism evidence="3 4">
    <name type="scientific">Uabimicrobium amorphum</name>
    <dbReference type="NCBI Taxonomy" id="2596890"/>
    <lineage>
        <taxon>Bacteria</taxon>
        <taxon>Pseudomonadati</taxon>
        <taxon>Planctomycetota</taxon>
        <taxon>Candidatus Uabimicrobiia</taxon>
        <taxon>Candidatus Uabimicrobiales</taxon>
        <taxon>Candidatus Uabimicrobiaceae</taxon>
        <taxon>Candidatus Uabimicrobium</taxon>
    </lineage>
</organism>
<reference evidence="3 4" key="1">
    <citation type="submission" date="2019-08" db="EMBL/GenBank/DDBJ databases">
        <title>Complete genome sequence of Candidatus Uab amorphum.</title>
        <authorList>
            <person name="Shiratori T."/>
            <person name="Suzuki S."/>
            <person name="Kakizawa Y."/>
            <person name="Ishida K."/>
        </authorList>
    </citation>
    <scope>NUCLEOTIDE SEQUENCE [LARGE SCALE GENOMIC DNA]</scope>
    <source>
        <strain evidence="3 4">SRT547</strain>
    </source>
</reference>
<keyword evidence="1" id="KW-0472">Membrane</keyword>
<evidence type="ECO:0000313" key="3">
    <source>
        <dbReference type="EMBL" id="BBM81753.1"/>
    </source>
</evidence>
<dbReference type="KEGG" id="uam:UABAM_00092"/>
<evidence type="ECO:0000256" key="1">
    <source>
        <dbReference type="SAM" id="Phobius"/>
    </source>
</evidence>
<keyword evidence="1" id="KW-1133">Transmembrane helix</keyword>
<feature type="domain" description="Type II secretion system protein GspG C-terminal" evidence="2">
    <location>
        <begin position="32"/>
        <end position="122"/>
    </location>
</feature>
<proteinExistence type="predicted"/>